<evidence type="ECO:0000313" key="6">
    <source>
        <dbReference type="Proteomes" id="UP000594468"/>
    </source>
</evidence>
<dbReference type="SUPFAM" id="SSF48208">
    <property type="entry name" value="Six-hairpin glycosidases"/>
    <property type="match status" value="1"/>
</dbReference>
<dbReference type="PANTHER" id="PTHR37469">
    <property type="entry name" value="CELLOBIONIC ACID PHOSPHORYLASE-RELATED"/>
    <property type="match status" value="1"/>
</dbReference>
<dbReference type="InterPro" id="IPR037018">
    <property type="entry name" value="GH65_N"/>
</dbReference>
<keyword evidence="1" id="KW-0328">Glycosyltransferase</keyword>
<dbReference type="GO" id="GO:0016757">
    <property type="term" value="F:glycosyltransferase activity"/>
    <property type="evidence" value="ECO:0007669"/>
    <property type="project" value="UniProtKB-KW"/>
</dbReference>
<dbReference type="RefSeq" id="WP_195168713.1">
    <property type="nucleotide sequence ID" value="NZ_CP062983.1"/>
</dbReference>
<dbReference type="AlphaFoldDB" id="A0A7S8IDB9"/>
<dbReference type="Gene3D" id="2.70.98.40">
    <property type="entry name" value="Glycoside hydrolase, family 65, N-terminal domain"/>
    <property type="match status" value="1"/>
</dbReference>
<accession>A0A7S8IDB9</accession>
<keyword evidence="3" id="KW-0472">Membrane</keyword>
<evidence type="ECO:0000256" key="3">
    <source>
        <dbReference type="SAM" id="Phobius"/>
    </source>
</evidence>
<dbReference type="InterPro" id="IPR011013">
    <property type="entry name" value="Gal_mutarotase_sf_dom"/>
</dbReference>
<sequence>MQKSDVNSVLARTSYRVKRQLKKIRQRIAPEPASPPAFTAQAGRAGTDVPDPVQFQAVAMGSGAFGEWILDDANLPAYRYTMNQFTDDKAQYPVSTGAFRRDHWHQIGNDRITALASNDGVIQVLVGEQGFMYLNHFSHGSLVSSLGVVWAIIMIILRTPSRFVRRFILGSSEPGFWEQIREALSAPGADRRDDLQHAYAGGYGYIQLGDAIWPTAYRYQPEAIRATSERIFGMGYYQTICEHKGIQVTRTVYAPGGDVSALLADVDLTNLTDQPQTISYYEYWDINIQQLTLQLLRTGEFGAAGDAKRRRLNREFTPCINWDEEAKALRFHFHPPEDAVSSAIPSQVNYQPLDVFLADLSGVPDGKYTDKARFFGQGGAQKPDAIGQWDDMDVERISHTIMPYCMVLRREVTIPAGQTRRLRFAYGTVESSDFLTCDEYAIFGVAEAQMPEEWMTQYQLTFHRENNSYDPRDALNDYWRNKLAYFSVIDEPQLQREMAWHAYYLLSSTLYNQFFDTRIVPQGSAYLYLHGLDGAPRDFALYVLALAYMDPALARDVLCFVMQMTTGFSGQIAYAYTGNGQLSGALIHTHPSDLDLFFLMGLSEYVNATGDLDFLNEQVPFYAARNQPRNQRVLNHVLLAYHHLMHIVGIGDNDLIRVRDGDWSDDVVIRNIFPFNMRVSPRNTVQHGESVTNSQMAMYVLPRIATLLTNHPDDEIHDIGTRMQAEVNEALQRLARGIKNIWQGDHYARAILRTWDNSNYILSKDHTDLEAQVWALIADIDPDTTDTLKDTIYRQLDEPSNIGATLRNGSIWPAVAQLLTWGYTRHYPELAWQSFLKQTMANRAMVYPNHWSNIWSGPDGVNGSKMADPGGTYQSPPATPMMDFPVMNNNQHAMALLAMLRVCGIEAHPSGTGIQIAPQVPERYKLDLPLIQLDVTPKHIRGLYRAHNSGQTTLHIRLAAANATVQVKVNENISTMTPDGDGFIKLELPLFNPGDIIAFSVTDLPG</sequence>
<dbReference type="InterPro" id="IPR033432">
    <property type="entry name" value="GH94_catalytic"/>
</dbReference>
<dbReference type="GO" id="GO:0005975">
    <property type="term" value="P:carbohydrate metabolic process"/>
    <property type="evidence" value="ECO:0007669"/>
    <property type="project" value="InterPro"/>
</dbReference>
<dbReference type="Pfam" id="PF17167">
    <property type="entry name" value="Glyco_hydro_94"/>
    <property type="match status" value="1"/>
</dbReference>
<evidence type="ECO:0000259" key="4">
    <source>
        <dbReference type="Pfam" id="PF17167"/>
    </source>
</evidence>
<dbReference type="Gene3D" id="1.50.10.10">
    <property type="match status" value="1"/>
</dbReference>
<feature type="domain" description="Glycosyl hydrolase 94 catalytic" evidence="4">
    <location>
        <begin position="588"/>
        <end position="799"/>
    </location>
</feature>
<dbReference type="SUPFAM" id="SSF74650">
    <property type="entry name" value="Galactose mutarotase-like"/>
    <property type="match status" value="1"/>
</dbReference>
<organism evidence="5 6">
    <name type="scientific">Phototrophicus methaneseepsis</name>
    <dbReference type="NCBI Taxonomy" id="2710758"/>
    <lineage>
        <taxon>Bacteria</taxon>
        <taxon>Bacillati</taxon>
        <taxon>Chloroflexota</taxon>
        <taxon>Candidatus Thermofontia</taxon>
        <taxon>Phototrophicales</taxon>
        <taxon>Phototrophicaceae</taxon>
        <taxon>Phototrophicus</taxon>
    </lineage>
</organism>
<dbReference type="GO" id="GO:0030246">
    <property type="term" value="F:carbohydrate binding"/>
    <property type="evidence" value="ECO:0007669"/>
    <property type="project" value="InterPro"/>
</dbReference>
<keyword evidence="6" id="KW-1185">Reference proteome</keyword>
<protein>
    <recommendedName>
        <fullName evidence="4">Glycosyl hydrolase 94 catalytic domain-containing protein</fullName>
    </recommendedName>
</protein>
<evidence type="ECO:0000256" key="1">
    <source>
        <dbReference type="ARBA" id="ARBA00022676"/>
    </source>
</evidence>
<dbReference type="InterPro" id="IPR052047">
    <property type="entry name" value="GH94_Enzymes"/>
</dbReference>
<keyword evidence="2" id="KW-0808">Transferase</keyword>
<evidence type="ECO:0000313" key="5">
    <source>
        <dbReference type="EMBL" id="QPC80638.1"/>
    </source>
</evidence>
<dbReference type="EMBL" id="CP062983">
    <property type="protein sequence ID" value="QPC80638.1"/>
    <property type="molecule type" value="Genomic_DNA"/>
</dbReference>
<gene>
    <name evidence="5" type="ORF">G4Y79_13045</name>
</gene>
<keyword evidence="3" id="KW-1133">Transmembrane helix</keyword>
<dbReference type="InterPro" id="IPR012341">
    <property type="entry name" value="6hp_glycosidase-like_sf"/>
</dbReference>
<dbReference type="PANTHER" id="PTHR37469:SF2">
    <property type="entry name" value="CELLOBIONIC ACID PHOSPHORYLASE"/>
    <property type="match status" value="1"/>
</dbReference>
<dbReference type="Proteomes" id="UP000594468">
    <property type="component" value="Chromosome"/>
</dbReference>
<dbReference type="KEGG" id="pmet:G4Y79_13045"/>
<reference evidence="5 6" key="1">
    <citation type="submission" date="2020-02" db="EMBL/GenBank/DDBJ databases">
        <authorList>
            <person name="Zheng R.K."/>
            <person name="Sun C.M."/>
        </authorList>
    </citation>
    <scope>NUCLEOTIDE SEQUENCE [LARGE SCALE GENOMIC DNA]</scope>
    <source>
        <strain evidence="6">rifampicinis</strain>
    </source>
</reference>
<name>A0A7S8IDB9_9CHLR</name>
<keyword evidence="3" id="KW-0812">Transmembrane</keyword>
<proteinExistence type="predicted"/>
<feature type="transmembrane region" description="Helical" evidence="3">
    <location>
        <begin position="137"/>
        <end position="157"/>
    </location>
</feature>
<evidence type="ECO:0000256" key="2">
    <source>
        <dbReference type="ARBA" id="ARBA00022679"/>
    </source>
</evidence>
<dbReference type="InterPro" id="IPR008928">
    <property type="entry name" value="6-hairpin_glycosidase_sf"/>
</dbReference>